<evidence type="ECO:0000313" key="3">
    <source>
        <dbReference type="EMBL" id="GAA4685080.1"/>
    </source>
</evidence>
<dbReference type="SUPFAM" id="SSF51735">
    <property type="entry name" value="NAD(P)-binding Rossmann-fold domains"/>
    <property type="match status" value="1"/>
</dbReference>
<sequence>MNTDMTGRVALVTGAGSGIGRASARKFASNGAKVVVTDLSAKSAAETVALITEDGGTAIAYQLDVSDHDQVEAAVAFAVETYGSLDFAHNNAGMSGRPYLLENVPLEAWNQVVSVNLNGIFYCLKYELAQMNKQGHGAIVNTASTAGLGGTPLMGAYSATKHGVVGLTKTAAIDYAAKGIRVNVMAPGTTATPMLDALIGTSEEQKASFESSSPMNRLGTVDELGAAAVWLCSDEAGYITGQALAVDGGLSAMMGAGSGEEG</sequence>
<dbReference type="InterPro" id="IPR002347">
    <property type="entry name" value="SDR_fam"/>
</dbReference>
<proteinExistence type="inferred from homology"/>
<dbReference type="Pfam" id="PF13561">
    <property type="entry name" value="adh_short_C2"/>
    <property type="match status" value="1"/>
</dbReference>
<reference evidence="4" key="1">
    <citation type="journal article" date="2019" name="Int. J. Syst. Evol. Microbiol.">
        <title>The Global Catalogue of Microorganisms (GCM) 10K type strain sequencing project: providing services to taxonomists for standard genome sequencing and annotation.</title>
        <authorList>
            <consortium name="The Broad Institute Genomics Platform"/>
            <consortium name="The Broad Institute Genome Sequencing Center for Infectious Disease"/>
            <person name="Wu L."/>
            <person name="Ma J."/>
        </authorList>
    </citation>
    <scope>NUCLEOTIDE SEQUENCE [LARGE SCALE GENOMIC DNA]</scope>
    <source>
        <strain evidence="4">JCM 18956</strain>
    </source>
</reference>
<name>A0ABP8W9Z5_9MICO</name>
<organism evidence="3 4">
    <name type="scientific">Frondihabitans cladoniiphilus</name>
    <dbReference type="NCBI Taxonomy" id="715785"/>
    <lineage>
        <taxon>Bacteria</taxon>
        <taxon>Bacillati</taxon>
        <taxon>Actinomycetota</taxon>
        <taxon>Actinomycetes</taxon>
        <taxon>Micrococcales</taxon>
        <taxon>Microbacteriaceae</taxon>
        <taxon>Frondihabitans</taxon>
    </lineage>
</organism>
<dbReference type="Gene3D" id="3.40.50.720">
    <property type="entry name" value="NAD(P)-binding Rossmann-like Domain"/>
    <property type="match status" value="1"/>
</dbReference>
<keyword evidence="4" id="KW-1185">Reference proteome</keyword>
<gene>
    <name evidence="3" type="ORF">GCM10025780_34270</name>
</gene>
<dbReference type="PANTHER" id="PTHR24321">
    <property type="entry name" value="DEHYDROGENASES, SHORT CHAIN"/>
    <property type="match status" value="1"/>
</dbReference>
<protein>
    <submittedName>
        <fullName evidence="3">SDR family oxidoreductase</fullName>
    </submittedName>
</protein>
<comment type="similarity">
    <text evidence="1">Belongs to the short-chain dehydrogenases/reductases (SDR) family.</text>
</comment>
<dbReference type="InterPro" id="IPR036291">
    <property type="entry name" value="NAD(P)-bd_dom_sf"/>
</dbReference>
<dbReference type="Proteomes" id="UP001501295">
    <property type="component" value="Unassembled WGS sequence"/>
</dbReference>
<dbReference type="PROSITE" id="PS00061">
    <property type="entry name" value="ADH_SHORT"/>
    <property type="match status" value="1"/>
</dbReference>
<evidence type="ECO:0000256" key="1">
    <source>
        <dbReference type="ARBA" id="ARBA00006484"/>
    </source>
</evidence>
<comment type="caution">
    <text evidence="3">The sequence shown here is derived from an EMBL/GenBank/DDBJ whole genome shotgun (WGS) entry which is preliminary data.</text>
</comment>
<accession>A0ABP8W9Z5</accession>
<dbReference type="PANTHER" id="PTHR24321:SF8">
    <property type="entry name" value="ESTRADIOL 17-BETA-DEHYDROGENASE 8-RELATED"/>
    <property type="match status" value="1"/>
</dbReference>
<dbReference type="PRINTS" id="PR00081">
    <property type="entry name" value="GDHRDH"/>
</dbReference>
<dbReference type="InterPro" id="IPR020904">
    <property type="entry name" value="Sc_DH/Rdtase_CS"/>
</dbReference>
<keyword evidence="2" id="KW-0560">Oxidoreductase</keyword>
<evidence type="ECO:0000256" key="2">
    <source>
        <dbReference type="ARBA" id="ARBA00023002"/>
    </source>
</evidence>
<dbReference type="PRINTS" id="PR00080">
    <property type="entry name" value="SDRFAMILY"/>
</dbReference>
<dbReference type="NCBIfam" id="NF005559">
    <property type="entry name" value="PRK07231.1"/>
    <property type="match status" value="1"/>
</dbReference>
<dbReference type="EMBL" id="BAABLM010000010">
    <property type="protein sequence ID" value="GAA4685080.1"/>
    <property type="molecule type" value="Genomic_DNA"/>
</dbReference>
<evidence type="ECO:0000313" key="4">
    <source>
        <dbReference type="Proteomes" id="UP001501295"/>
    </source>
</evidence>